<dbReference type="SMART" id="SM00333">
    <property type="entry name" value="TUDOR"/>
    <property type="match status" value="1"/>
</dbReference>
<evidence type="ECO:0000256" key="4">
    <source>
        <dbReference type="PROSITE-ProRule" id="PRU00134"/>
    </source>
</evidence>
<protein>
    <recommendedName>
        <fullName evidence="6">MYND-type domain-containing protein</fullName>
    </recommendedName>
</protein>
<dbReference type="InterPro" id="IPR002893">
    <property type="entry name" value="Znf_MYND"/>
</dbReference>
<feature type="compositionally biased region" description="Basic residues" evidence="5">
    <location>
        <begin position="97"/>
        <end position="106"/>
    </location>
</feature>
<feature type="compositionally biased region" description="Basic and acidic residues" evidence="5">
    <location>
        <begin position="74"/>
        <end position="96"/>
    </location>
</feature>
<dbReference type="EMBL" id="GGFK01007235">
    <property type="protein sequence ID" value="MBW40556.1"/>
    <property type="molecule type" value="Transcribed_RNA"/>
</dbReference>
<accession>A0A2M4AIE8</accession>
<dbReference type="PROSITE" id="PS50865">
    <property type="entry name" value="ZF_MYND_2"/>
    <property type="match status" value="1"/>
</dbReference>
<dbReference type="InterPro" id="IPR002999">
    <property type="entry name" value="Tudor"/>
</dbReference>
<dbReference type="Pfam" id="PF00567">
    <property type="entry name" value="TUDOR"/>
    <property type="match status" value="1"/>
</dbReference>
<evidence type="ECO:0000313" key="7">
    <source>
        <dbReference type="EMBL" id="MBW40556.1"/>
    </source>
</evidence>
<dbReference type="Gene3D" id="6.10.140.2220">
    <property type="match status" value="1"/>
</dbReference>
<reference evidence="7" key="1">
    <citation type="submission" date="2018-01" db="EMBL/GenBank/DDBJ databases">
        <title>An insight into the sialome of Amazonian anophelines.</title>
        <authorList>
            <person name="Ribeiro J.M."/>
            <person name="Scarpassa V."/>
            <person name="Calvo E."/>
        </authorList>
    </citation>
    <scope>NUCLEOTIDE SEQUENCE</scope>
    <source>
        <tissue evidence="7">Salivary glands</tissue>
    </source>
</reference>
<dbReference type="Gene3D" id="2.30.30.140">
    <property type="match status" value="1"/>
</dbReference>
<proteinExistence type="predicted"/>
<dbReference type="AlphaFoldDB" id="A0A2M4AIE8"/>
<feature type="compositionally biased region" description="Basic and acidic residues" evidence="5">
    <location>
        <begin position="220"/>
        <end position="229"/>
    </location>
</feature>
<dbReference type="Pfam" id="PF01753">
    <property type="entry name" value="zf-MYND"/>
    <property type="match status" value="1"/>
</dbReference>
<keyword evidence="3" id="KW-0862">Zinc</keyword>
<evidence type="ECO:0000256" key="3">
    <source>
        <dbReference type="ARBA" id="ARBA00022833"/>
    </source>
</evidence>
<dbReference type="SUPFAM" id="SSF144232">
    <property type="entry name" value="HIT/MYND zinc finger-like"/>
    <property type="match status" value="1"/>
</dbReference>
<keyword evidence="1" id="KW-0479">Metal-binding</keyword>
<dbReference type="CDD" id="cd20379">
    <property type="entry name" value="Tudor_dTUD-like"/>
    <property type="match status" value="1"/>
</dbReference>
<name>A0A2M4AIE8_9DIPT</name>
<feature type="region of interest" description="Disordered" evidence="5">
    <location>
        <begin position="201"/>
        <end position="239"/>
    </location>
</feature>
<keyword evidence="2 4" id="KW-0863">Zinc-finger</keyword>
<organism evidence="7">
    <name type="scientific">Anopheles triannulatus</name>
    <dbReference type="NCBI Taxonomy" id="58253"/>
    <lineage>
        <taxon>Eukaryota</taxon>
        <taxon>Metazoa</taxon>
        <taxon>Ecdysozoa</taxon>
        <taxon>Arthropoda</taxon>
        <taxon>Hexapoda</taxon>
        <taxon>Insecta</taxon>
        <taxon>Pterygota</taxon>
        <taxon>Neoptera</taxon>
        <taxon>Endopterygota</taxon>
        <taxon>Diptera</taxon>
        <taxon>Nematocera</taxon>
        <taxon>Culicoidea</taxon>
        <taxon>Culicidae</taxon>
        <taxon>Anophelinae</taxon>
        <taxon>Anopheles</taxon>
    </lineage>
</organism>
<sequence>MFNNLPSFHVKLSSEDVPIRTIARRYRDCMKVYIPPNDKTTARIMFASEGARTYAANEIAKQPGVLSVTPGKEVPAEPERTSWRNGSDKASEEASKAFKKPWKTYKKPTESKQSTSSAVGEAGNSTTSGSAAHDTSKTLMKMPSCAKCFACPVMRKCFTCGTFYCDVKCQKQHWPVHKENCMPRLTIDTEIEKAIYMSTAGAEQKPQPAAKHVQSKPPHSVKDKERSGNHEQPVGDSQNQSSKLFLQQLLLQDVQKLPKKQQKQEQAQRTAAQLNGQHDNLMKEQSPSKHVALKHLQEELPNPSNILTSKGVLLKLCDPKKRKIETCSFPAVGTDVKIAHVAEDAIYIYNSGQGSRGQPNQYLKTVERSFIGGRAVKEYLIQAPSPEDIVYAPLAGAYYRAEVKSVLGGRAIVFFTDFGNTETLEWKKFKEIEDLEIKYADRLIHEVQIENVPILTVSIRKHLQTLEGEAFELSKVVDIPNSKTKIVELRHSKELYHLSEMICKLSKDSDEVTKKQLPQTPKVSAQQVVVPTDPNSYVPVSMDELSEVCIPSGDGVELMIIDAGELNDSSHRLAVIDVAQQEAFAKLLADVGKYGKMDRNVYSPEETHHLCLVQWDGIWSRAVPLNTGSKQTSNTYCLLDLGIMKAVESTYVRRFPQALSRKLYVTECIVENPDVLISTATGSDQNPDLLVGKKIMAEVLHDTFSDGEQRIRVKSVL</sequence>
<evidence type="ECO:0000256" key="2">
    <source>
        <dbReference type="ARBA" id="ARBA00022771"/>
    </source>
</evidence>
<feature type="region of interest" description="Disordered" evidence="5">
    <location>
        <begin position="68"/>
        <end position="134"/>
    </location>
</feature>
<dbReference type="GO" id="GO:0008270">
    <property type="term" value="F:zinc ion binding"/>
    <property type="evidence" value="ECO:0007669"/>
    <property type="project" value="UniProtKB-KW"/>
</dbReference>
<dbReference type="SUPFAM" id="SSF63748">
    <property type="entry name" value="Tudor/PWWP/MBT"/>
    <property type="match status" value="1"/>
</dbReference>
<evidence type="ECO:0000256" key="1">
    <source>
        <dbReference type="ARBA" id="ARBA00022723"/>
    </source>
</evidence>
<evidence type="ECO:0000256" key="5">
    <source>
        <dbReference type="SAM" id="MobiDB-lite"/>
    </source>
</evidence>
<feature type="domain" description="MYND-type" evidence="6">
    <location>
        <begin position="145"/>
        <end position="181"/>
    </location>
</feature>
<feature type="compositionally biased region" description="Polar residues" evidence="5">
    <location>
        <begin position="111"/>
        <end position="130"/>
    </location>
</feature>
<evidence type="ECO:0000259" key="6">
    <source>
        <dbReference type="PROSITE" id="PS50865"/>
    </source>
</evidence>